<evidence type="ECO:0000313" key="2">
    <source>
        <dbReference type="Proteomes" id="UP000724874"/>
    </source>
</evidence>
<proteinExistence type="predicted"/>
<comment type="caution">
    <text evidence="1">The sequence shown here is derived from an EMBL/GenBank/DDBJ whole genome shotgun (WGS) entry which is preliminary data.</text>
</comment>
<name>A0A9P5NP33_GYMJU</name>
<dbReference type="SUPFAM" id="SSF52047">
    <property type="entry name" value="RNI-like"/>
    <property type="match status" value="1"/>
</dbReference>
<accession>A0A9P5NP33</accession>
<sequence>MSQMKGSGRILESGPFTSSFKATNQARFCLKSLNHLWTGGGRVRSKQIEIENNGLCHVCSKITTLDTEIQRTFHLLNVLVLECDTALKEEVNHIHDPLIRRLPTELVIADFFPAASQIVNLFPSALMVGSVRFPKMTAQNPLCFLPFVKIGEKRCSLPLLSWMTLNVYAYVAEHIPAQKLLLTQWIDRARLLPLDISMLCTDSPIALKETDYYPVPLANILRSHAVRWHKLTLSLRPHLILRLFAGSVNLPELPLVKSFQTNIFVHLNKITTRWSDLVVCHMAYLHVDKVCEILRCASNAESCVFAQISVDLQRFLLPNEPTVHTCLKDLELRPTTSDSLPAIFDQLSLPSLTRLVYNATQYNGRIPFPISNLISFLHRSRCVVLQEFEIIGENGSITDETFIEELESIPSIRHLSLRCAGEETSWLWLTDQIFQQFGGVSGFFLPHLEELHLDVSDPLPFSWDSFLIFLEEISASFLGILSNDVDSNPTNKEPSSRRVHIDIRLHLRIPSDSSPPYIQPHVVAQLANSDWNKLIFLKISDKLTGTDLIQEYLPFGLDA</sequence>
<dbReference type="Gene3D" id="3.80.10.10">
    <property type="entry name" value="Ribonuclease Inhibitor"/>
    <property type="match status" value="1"/>
</dbReference>
<protein>
    <submittedName>
        <fullName evidence="1">Uncharacterized protein</fullName>
    </submittedName>
</protein>
<dbReference type="EMBL" id="JADNYJ010000028">
    <property type="protein sequence ID" value="KAF8903884.1"/>
    <property type="molecule type" value="Genomic_DNA"/>
</dbReference>
<evidence type="ECO:0000313" key="1">
    <source>
        <dbReference type="EMBL" id="KAF8903884.1"/>
    </source>
</evidence>
<dbReference type="AlphaFoldDB" id="A0A9P5NP33"/>
<dbReference type="OrthoDB" id="2269034at2759"/>
<gene>
    <name evidence="1" type="ORF">CPB84DRAFT_1845561</name>
</gene>
<reference evidence="1" key="1">
    <citation type="submission" date="2020-11" db="EMBL/GenBank/DDBJ databases">
        <authorList>
            <consortium name="DOE Joint Genome Institute"/>
            <person name="Ahrendt S."/>
            <person name="Riley R."/>
            <person name="Andreopoulos W."/>
            <person name="LaButti K."/>
            <person name="Pangilinan J."/>
            <person name="Ruiz-duenas F.J."/>
            <person name="Barrasa J.M."/>
            <person name="Sanchez-Garcia M."/>
            <person name="Camarero S."/>
            <person name="Miyauchi S."/>
            <person name="Serrano A."/>
            <person name="Linde D."/>
            <person name="Babiker R."/>
            <person name="Drula E."/>
            <person name="Ayuso-Fernandez I."/>
            <person name="Pacheco R."/>
            <person name="Padilla G."/>
            <person name="Ferreira P."/>
            <person name="Barriuso J."/>
            <person name="Kellner H."/>
            <person name="Castanera R."/>
            <person name="Alfaro M."/>
            <person name="Ramirez L."/>
            <person name="Pisabarro A.G."/>
            <person name="Kuo A."/>
            <person name="Tritt A."/>
            <person name="Lipzen A."/>
            <person name="He G."/>
            <person name="Yan M."/>
            <person name="Ng V."/>
            <person name="Cullen D."/>
            <person name="Martin F."/>
            <person name="Rosso M.-N."/>
            <person name="Henrissat B."/>
            <person name="Hibbett D."/>
            <person name="Martinez A.T."/>
            <person name="Grigoriev I.V."/>
        </authorList>
    </citation>
    <scope>NUCLEOTIDE SEQUENCE</scope>
    <source>
        <strain evidence="1">AH 44721</strain>
    </source>
</reference>
<keyword evidence="2" id="KW-1185">Reference proteome</keyword>
<organism evidence="1 2">
    <name type="scientific">Gymnopilus junonius</name>
    <name type="common">Spectacular rustgill mushroom</name>
    <name type="synonym">Gymnopilus spectabilis subsp. junonius</name>
    <dbReference type="NCBI Taxonomy" id="109634"/>
    <lineage>
        <taxon>Eukaryota</taxon>
        <taxon>Fungi</taxon>
        <taxon>Dikarya</taxon>
        <taxon>Basidiomycota</taxon>
        <taxon>Agaricomycotina</taxon>
        <taxon>Agaricomycetes</taxon>
        <taxon>Agaricomycetidae</taxon>
        <taxon>Agaricales</taxon>
        <taxon>Agaricineae</taxon>
        <taxon>Hymenogastraceae</taxon>
        <taxon>Gymnopilus</taxon>
    </lineage>
</organism>
<dbReference type="Proteomes" id="UP000724874">
    <property type="component" value="Unassembled WGS sequence"/>
</dbReference>
<dbReference type="InterPro" id="IPR032675">
    <property type="entry name" value="LRR_dom_sf"/>
</dbReference>